<feature type="domain" description="NAD(P)-binding" evidence="1">
    <location>
        <begin position="13"/>
        <end position="163"/>
    </location>
</feature>
<name>A0A9X1F4Q4_9SPHN</name>
<keyword evidence="3" id="KW-1185">Reference proteome</keyword>
<dbReference type="PANTHER" id="PTHR14097">
    <property type="entry name" value="OXIDOREDUCTASE HTATIP2"/>
    <property type="match status" value="1"/>
</dbReference>
<gene>
    <name evidence="2" type="ORF">KCG46_07770</name>
</gene>
<proteinExistence type="predicted"/>
<dbReference type="EMBL" id="JAGSPC010000001">
    <property type="protein sequence ID" value="MBV7259468.1"/>
    <property type="molecule type" value="Genomic_DNA"/>
</dbReference>
<dbReference type="PANTHER" id="PTHR14097:SF7">
    <property type="entry name" value="OXIDOREDUCTASE HTATIP2"/>
    <property type="match status" value="1"/>
</dbReference>
<evidence type="ECO:0000313" key="2">
    <source>
        <dbReference type="EMBL" id="MBV7259468.1"/>
    </source>
</evidence>
<dbReference type="AlphaFoldDB" id="A0A9X1F4Q4"/>
<dbReference type="Pfam" id="PF13460">
    <property type="entry name" value="NAD_binding_10"/>
    <property type="match status" value="1"/>
</dbReference>
<evidence type="ECO:0000259" key="1">
    <source>
        <dbReference type="Pfam" id="PF13460"/>
    </source>
</evidence>
<accession>A0A9X1F4Q4</accession>
<protein>
    <submittedName>
        <fullName evidence="2">NAD(P)H-binding protein</fullName>
    </submittedName>
</protein>
<reference evidence="2" key="1">
    <citation type="submission" date="2021-04" db="EMBL/GenBank/DDBJ databases">
        <authorList>
            <person name="Pira H."/>
            <person name="Risdian C."/>
            <person name="Wink J."/>
        </authorList>
    </citation>
    <scope>NUCLEOTIDE SEQUENCE</scope>
    <source>
        <strain evidence="2">WH158</strain>
    </source>
</reference>
<dbReference type="Proteomes" id="UP001138681">
    <property type="component" value="Unassembled WGS sequence"/>
</dbReference>
<sequence length="237" mass="25920">MGQKAPERIGMVGATGLIGRRVIQISSASDMARIVGIARRESVLPEGARMEMFVAEPEKWGEVFEAVKPRALICALGTTWKKAGRDEEAFRAVDQDLILKTAEAAKAAGVVNMVLVSAAGANRQSKSFYMQVKAETEDLVSKVGFKRLDVLRPGLLRGARAGDFRFAEKVAMTVAPLIEPLLPSSYEMYHSIDADIVAQAALGLAMRRAAGRFTHDNEAMKRAAREWRAKAEKDEED</sequence>
<evidence type="ECO:0000313" key="3">
    <source>
        <dbReference type="Proteomes" id="UP001138681"/>
    </source>
</evidence>
<organism evidence="2 3">
    <name type="scientific">Erythrobacter crassostreae</name>
    <dbReference type="NCBI Taxonomy" id="2828328"/>
    <lineage>
        <taxon>Bacteria</taxon>
        <taxon>Pseudomonadati</taxon>
        <taxon>Pseudomonadota</taxon>
        <taxon>Alphaproteobacteria</taxon>
        <taxon>Sphingomonadales</taxon>
        <taxon>Erythrobacteraceae</taxon>
        <taxon>Erythrobacter/Porphyrobacter group</taxon>
        <taxon>Erythrobacter</taxon>
    </lineage>
</organism>
<comment type="caution">
    <text evidence="2">The sequence shown here is derived from an EMBL/GenBank/DDBJ whole genome shotgun (WGS) entry which is preliminary data.</text>
</comment>
<dbReference type="InterPro" id="IPR016040">
    <property type="entry name" value="NAD(P)-bd_dom"/>
</dbReference>